<protein>
    <submittedName>
        <fullName evidence="1">Uncharacterized protein</fullName>
    </submittedName>
</protein>
<dbReference type="EMBL" id="JXKG01000005">
    <property type="protein sequence ID" value="OJG15690.1"/>
    <property type="molecule type" value="Genomic_DNA"/>
</dbReference>
<dbReference type="AlphaFoldDB" id="A0A1L8R7F9"/>
<sequence>MTKAVSFEIGRNFPKFEKQFSEIPSYFLKLEASVTTSFKKF</sequence>
<reference evidence="1 2" key="1">
    <citation type="submission" date="2014-12" db="EMBL/GenBank/DDBJ databases">
        <title>Draft genome sequences of 29 type strains of Enterococci.</title>
        <authorList>
            <person name="Zhong Z."/>
            <person name="Sun Z."/>
            <person name="Liu W."/>
            <person name="Zhang W."/>
            <person name="Zhang H."/>
        </authorList>
    </citation>
    <scope>NUCLEOTIDE SEQUENCE [LARGE SCALE GENOMIC DNA]</scope>
    <source>
        <strain evidence="1 2">DSM 21207</strain>
    </source>
</reference>
<evidence type="ECO:0000313" key="2">
    <source>
        <dbReference type="Proteomes" id="UP000182835"/>
    </source>
</evidence>
<name>A0A1L8R7F9_9ENTE</name>
<accession>A0A1L8R7F9</accession>
<dbReference type="Proteomes" id="UP000182835">
    <property type="component" value="Unassembled WGS sequence"/>
</dbReference>
<gene>
    <name evidence="1" type="ORF">RU96_GL001995</name>
</gene>
<organism evidence="1 2">
    <name type="scientific">Enterococcus canintestini</name>
    <dbReference type="NCBI Taxonomy" id="317010"/>
    <lineage>
        <taxon>Bacteria</taxon>
        <taxon>Bacillati</taxon>
        <taxon>Bacillota</taxon>
        <taxon>Bacilli</taxon>
        <taxon>Lactobacillales</taxon>
        <taxon>Enterococcaceae</taxon>
        <taxon>Enterococcus</taxon>
    </lineage>
</organism>
<proteinExistence type="predicted"/>
<evidence type="ECO:0000313" key="1">
    <source>
        <dbReference type="EMBL" id="OJG15690.1"/>
    </source>
</evidence>
<dbReference type="STRING" id="317010.RU96_GL001995"/>
<comment type="caution">
    <text evidence="1">The sequence shown here is derived from an EMBL/GenBank/DDBJ whole genome shotgun (WGS) entry which is preliminary data.</text>
</comment>